<accession>A0A6G2CCW6</accession>
<protein>
    <recommendedName>
        <fullName evidence="5">LURP-one-related family protein</fullName>
    </recommendedName>
</protein>
<evidence type="ECO:0000313" key="4">
    <source>
        <dbReference type="Proteomes" id="UP000487649"/>
    </source>
</evidence>
<sequence length="161" mass="18826">MGTYYIKQKIFSLRDHYYVYDKHEQAAFEVTGKFIAIADQLTIRDLNQNELFTVKQKLMTVWGAYDIYKGDILCATIKRRPSLFKPKLDVESEYGNFQLRGDVFDHNFSITKDGQEVGHIEKKWFKLSDHYELQVATGQDDAFFIAMLIAIDNCLHNNKNN</sequence>
<dbReference type="InterPro" id="IPR038595">
    <property type="entry name" value="LOR_sf"/>
</dbReference>
<dbReference type="AlphaFoldDB" id="A0A6G2CCW6"/>
<dbReference type="SUPFAM" id="SSF54518">
    <property type="entry name" value="Tubby C-terminal domain-like"/>
    <property type="match status" value="1"/>
</dbReference>
<dbReference type="EMBL" id="WMQE01000003">
    <property type="protein sequence ID" value="MTK20265.1"/>
    <property type="molecule type" value="Genomic_DNA"/>
</dbReference>
<dbReference type="PANTHER" id="PTHR31087:SF161">
    <property type="entry name" value="TUBBY C 2 FAMILY PROTEIN"/>
    <property type="match status" value="1"/>
</dbReference>
<evidence type="ECO:0008006" key="5">
    <source>
        <dbReference type="Google" id="ProtNLM"/>
    </source>
</evidence>
<dbReference type="Gene3D" id="2.40.160.200">
    <property type="entry name" value="LURP1-related"/>
    <property type="match status" value="1"/>
</dbReference>
<dbReference type="RefSeq" id="WP_006785023.1">
    <property type="nucleotide sequence ID" value="NZ_CAJJOK010000001.1"/>
</dbReference>
<comment type="similarity">
    <text evidence="1">Belongs to the LOR family.</text>
</comment>
<organism evidence="3">
    <name type="scientific">Turicibacter sanguinis</name>
    <dbReference type="NCBI Taxonomy" id="154288"/>
    <lineage>
        <taxon>Bacteria</taxon>
        <taxon>Bacillati</taxon>
        <taxon>Bacillota</taxon>
        <taxon>Erysipelotrichia</taxon>
        <taxon>Erysipelotrichales</taxon>
        <taxon>Turicibacteraceae</taxon>
        <taxon>Turicibacter</taxon>
    </lineage>
</organism>
<reference evidence="3 4" key="1">
    <citation type="journal article" date="2019" name="Nat. Med.">
        <title>A library of human gut bacterial isolates paired with longitudinal multiomics data enables mechanistic microbiome research.</title>
        <authorList>
            <person name="Poyet M."/>
            <person name="Groussin M."/>
            <person name="Gibbons S.M."/>
            <person name="Avila-Pacheco J."/>
            <person name="Jiang X."/>
            <person name="Kearney S.M."/>
            <person name="Perrotta A.R."/>
            <person name="Berdy B."/>
            <person name="Zhao S."/>
            <person name="Lieberman T.D."/>
            <person name="Swanson P.K."/>
            <person name="Smith M."/>
            <person name="Roesemann S."/>
            <person name="Alexander J.E."/>
            <person name="Rich S.A."/>
            <person name="Livny J."/>
            <person name="Vlamakis H."/>
            <person name="Clish C."/>
            <person name="Bullock K."/>
            <person name="Deik A."/>
            <person name="Scott J."/>
            <person name="Pierce K.A."/>
            <person name="Xavier R.J."/>
            <person name="Alm E.J."/>
        </authorList>
    </citation>
    <scope>NUCLEOTIDE SEQUENCE</scope>
    <source>
        <strain evidence="3">BIOML-A179</strain>
        <strain evidence="2 4">BIOML-A198</strain>
    </source>
</reference>
<dbReference type="PANTHER" id="PTHR31087">
    <property type="match status" value="1"/>
</dbReference>
<dbReference type="EMBL" id="WMQV01000010">
    <property type="protein sequence ID" value="MTL94089.1"/>
    <property type="molecule type" value="Genomic_DNA"/>
</dbReference>
<proteinExistence type="inferred from homology"/>
<evidence type="ECO:0000313" key="3">
    <source>
        <dbReference type="EMBL" id="MTL94089.1"/>
    </source>
</evidence>
<evidence type="ECO:0000313" key="2">
    <source>
        <dbReference type="EMBL" id="MTK20265.1"/>
    </source>
</evidence>
<dbReference type="Proteomes" id="UP000487649">
    <property type="component" value="Unassembled WGS sequence"/>
</dbReference>
<dbReference type="Pfam" id="PF04525">
    <property type="entry name" value="LOR"/>
    <property type="match status" value="1"/>
</dbReference>
<comment type="caution">
    <text evidence="3">The sequence shown here is derived from an EMBL/GenBank/DDBJ whole genome shotgun (WGS) entry which is preliminary data.</text>
</comment>
<dbReference type="InterPro" id="IPR025659">
    <property type="entry name" value="Tubby-like_C"/>
</dbReference>
<name>A0A6G2CCW6_9FIRM</name>
<dbReference type="InterPro" id="IPR007612">
    <property type="entry name" value="LOR"/>
</dbReference>
<evidence type="ECO:0000256" key="1">
    <source>
        <dbReference type="ARBA" id="ARBA00005437"/>
    </source>
</evidence>
<dbReference type="GeneID" id="60058443"/>
<gene>
    <name evidence="3" type="ORF">GMA64_06085</name>
    <name evidence="2" type="ORF">GMA92_02275</name>
</gene>